<dbReference type="SUPFAM" id="SSF47413">
    <property type="entry name" value="lambda repressor-like DNA-binding domains"/>
    <property type="match status" value="1"/>
</dbReference>
<dbReference type="EMBL" id="QRPK01000038">
    <property type="protein sequence ID" value="RHM09323.1"/>
    <property type="molecule type" value="Genomic_DNA"/>
</dbReference>
<dbReference type="PANTHER" id="PTHR46797">
    <property type="entry name" value="HTH-TYPE TRANSCRIPTIONAL REGULATOR"/>
    <property type="match status" value="1"/>
</dbReference>
<dbReference type="AlphaFoldDB" id="A0A415P9C8"/>
<dbReference type="SMART" id="SM00530">
    <property type="entry name" value="HTH_XRE"/>
    <property type="match status" value="1"/>
</dbReference>
<keyword evidence="1" id="KW-0238">DNA-binding</keyword>
<dbReference type="CDD" id="cd00093">
    <property type="entry name" value="HTH_XRE"/>
    <property type="match status" value="1"/>
</dbReference>
<dbReference type="Gene3D" id="1.10.260.40">
    <property type="entry name" value="lambda repressor-like DNA-binding domains"/>
    <property type="match status" value="1"/>
</dbReference>
<dbReference type="GO" id="GO:0003700">
    <property type="term" value="F:DNA-binding transcription factor activity"/>
    <property type="evidence" value="ECO:0007669"/>
    <property type="project" value="TreeGrafter"/>
</dbReference>
<evidence type="ECO:0000256" key="1">
    <source>
        <dbReference type="ARBA" id="ARBA00023125"/>
    </source>
</evidence>
<dbReference type="InterPro" id="IPR010982">
    <property type="entry name" value="Lambda_DNA-bd_dom_sf"/>
</dbReference>
<name>A0A415P9C8_9FIRM</name>
<dbReference type="PROSITE" id="PS50943">
    <property type="entry name" value="HTH_CROC1"/>
    <property type="match status" value="1"/>
</dbReference>
<organism evidence="3 4">
    <name type="scientific">Amedibacillus dolichus</name>
    <dbReference type="NCBI Taxonomy" id="31971"/>
    <lineage>
        <taxon>Bacteria</taxon>
        <taxon>Bacillati</taxon>
        <taxon>Bacillota</taxon>
        <taxon>Erysipelotrichia</taxon>
        <taxon>Erysipelotrichales</taxon>
        <taxon>Erysipelotrichaceae</taxon>
        <taxon>Amedibacillus</taxon>
    </lineage>
</organism>
<dbReference type="Pfam" id="PF13443">
    <property type="entry name" value="HTH_26"/>
    <property type="match status" value="1"/>
</dbReference>
<reference evidence="3 4" key="1">
    <citation type="submission" date="2018-08" db="EMBL/GenBank/DDBJ databases">
        <title>A genome reference for cultivated species of the human gut microbiota.</title>
        <authorList>
            <person name="Zou Y."/>
            <person name="Xue W."/>
            <person name="Luo G."/>
        </authorList>
    </citation>
    <scope>NUCLEOTIDE SEQUENCE [LARGE SCALE GENOMIC DNA]</scope>
    <source>
        <strain evidence="3 4">AF35-6BH</strain>
    </source>
</reference>
<proteinExistence type="predicted"/>
<evidence type="ECO:0000313" key="4">
    <source>
        <dbReference type="Proteomes" id="UP000284868"/>
    </source>
</evidence>
<dbReference type="GO" id="GO:0005829">
    <property type="term" value="C:cytosol"/>
    <property type="evidence" value="ECO:0007669"/>
    <property type="project" value="TreeGrafter"/>
</dbReference>
<dbReference type="InterPro" id="IPR050807">
    <property type="entry name" value="TransReg_Diox_bact_type"/>
</dbReference>
<gene>
    <name evidence="3" type="ORF">DWZ83_07330</name>
</gene>
<dbReference type="OrthoDB" id="1651552at2"/>
<dbReference type="PANTHER" id="PTHR46797:SF2">
    <property type="entry name" value="TRANSCRIPTIONAL REGULATOR"/>
    <property type="match status" value="1"/>
</dbReference>
<sequence>MIYSFIKITIIIIEENRSLDNPFPIICLFLTLLRTIFRLFILPLRLCVINMPKIRITMIDSTQNMYGGRSMDTLTRLKQLMKQKKMSTYKLAQESGLPLSTITSLFRKGNCPTIPTLEGLCAGLGISLSEFFYEPGDEIPNDEETKQLLAKWNMLSLMEKKVIFDVINIVIDDENSKENL</sequence>
<evidence type="ECO:0000259" key="2">
    <source>
        <dbReference type="PROSITE" id="PS50943"/>
    </source>
</evidence>
<dbReference type="InterPro" id="IPR001387">
    <property type="entry name" value="Cro/C1-type_HTH"/>
</dbReference>
<accession>A0A415P9C8</accession>
<dbReference type="Proteomes" id="UP000284868">
    <property type="component" value="Unassembled WGS sequence"/>
</dbReference>
<dbReference type="GO" id="GO:0003677">
    <property type="term" value="F:DNA binding"/>
    <property type="evidence" value="ECO:0007669"/>
    <property type="project" value="UniProtKB-KW"/>
</dbReference>
<comment type="caution">
    <text evidence="3">The sequence shown here is derived from an EMBL/GenBank/DDBJ whole genome shotgun (WGS) entry which is preliminary data.</text>
</comment>
<protein>
    <submittedName>
        <fullName evidence="3">XRE family transcriptional regulator</fullName>
    </submittedName>
</protein>
<feature type="domain" description="HTH cro/C1-type" evidence="2">
    <location>
        <begin position="77"/>
        <end position="131"/>
    </location>
</feature>
<evidence type="ECO:0000313" key="3">
    <source>
        <dbReference type="EMBL" id="RHM09323.1"/>
    </source>
</evidence>
<keyword evidence="4" id="KW-1185">Reference proteome</keyword>